<dbReference type="AlphaFoldDB" id="A0A199P1S5"/>
<comment type="caution">
    <text evidence="1">The sequence shown here is derived from an EMBL/GenBank/DDBJ whole genome shotgun (WGS) entry which is preliminary data.</text>
</comment>
<accession>A0A199P1S5</accession>
<evidence type="ECO:0000313" key="1">
    <source>
        <dbReference type="EMBL" id="OAX54941.1"/>
    </source>
</evidence>
<name>A0A199P1S5_9XANT</name>
<organism evidence="1 2">
    <name type="scientific">Xanthomonas graminis pv. poae</name>
    <dbReference type="NCBI Taxonomy" id="227946"/>
    <lineage>
        <taxon>Bacteria</taxon>
        <taxon>Pseudomonadati</taxon>
        <taxon>Pseudomonadota</taxon>
        <taxon>Gammaproteobacteria</taxon>
        <taxon>Lysobacterales</taxon>
        <taxon>Lysobacteraceae</taxon>
        <taxon>Xanthomonas</taxon>
        <taxon>Xanthomonas translucens group</taxon>
        <taxon>Xanthomonas graminis</taxon>
    </lineage>
</organism>
<evidence type="ECO:0000313" key="2">
    <source>
        <dbReference type="Proteomes" id="UP000093858"/>
    </source>
</evidence>
<dbReference type="EMBL" id="LWSU01000217">
    <property type="protein sequence ID" value="OAX54941.1"/>
    <property type="molecule type" value="Genomic_DNA"/>
</dbReference>
<protein>
    <submittedName>
        <fullName evidence="1">Uncharacterized protein</fullName>
    </submittedName>
</protein>
<dbReference type="Proteomes" id="UP000093858">
    <property type="component" value="Unassembled WGS sequence"/>
</dbReference>
<sequence length="69" mass="7643">MGGLAQHRQQPLHRPQRQLAAIIADDGHHLVRSQVQGGASQRIARCMHGLHRCHAATFCNLEELACVQL</sequence>
<proteinExistence type="predicted"/>
<gene>
    <name evidence="1" type="ORF">A6R73_18635</name>
</gene>
<reference evidence="1 2" key="1">
    <citation type="submission" date="2016-04" db="EMBL/GenBank/DDBJ databases">
        <title>Xanthomonas translucens phylogeny.</title>
        <authorList>
            <person name="Langlois P."/>
        </authorList>
    </citation>
    <scope>NUCLEOTIDE SEQUENCE [LARGE SCALE GENOMIC DNA]</scope>
    <source>
        <strain evidence="1 2">B99</strain>
    </source>
</reference>